<reference evidence="3" key="1">
    <citation type="submission" date="2017-04" db="EMBL/GenBank/DDBJ databases">
        <title>Function of individual gut microbiota members based on whole genome sequencing of pure cultures obtained from chicken caecum.</title>
        <authorList>
            <person name="Medvecky M."/>
            <person name="Cejkova D."/>
            <person name="Polansky O."/>
            <person name="Karasova D."/>
            <person name="Kubasova T."/>
            <person name="Cizek A."/>
            <person name="Rychlik I."/>
        </authorList>
    </citation>
    <scope>NUCLEOTIDE SEQUENCE [LARGE SCALE GENOMIC DNA]</scope>
    <source>
        <strain evidence="3">An179</strain>
    </source>
</reference>
<dbReference type="InterPro" id="IPR001387">
    <property type="entry name" value="Cro/C1-type_HTH"/>
</dbReference>
<evidence type="ECO:0000313" key="3">
    <source>
        <dbReference type="Proteomes" id="UP000195326"/>
    </source>
</evidence>
<evidence type="ECO:0000259" key="1">
    <source>
        <dbReference type="Pfam" id="PF01381"/>
    </source>
</evidence>
<dbReference type="InterPro" id="IPR010982">
    <property type="entry name" value="Lambda_DNA-bd_dom_sf"/>
</dbReference>
<sequence length="66" mass="7462">MPKDWTGELVGLMHCNHITGLQLAEKLGVTNRYVSMVLNGHRDPQGAEARFREAVAEIIRERKDAM</sequence>
<feature type="domain" description="HTH cro/C1-type" evidence="1">
    <location>
        <begin position="21"/>
        <end position="47"/>
    </location>
</feature>
<protein>
    <recommendedName>
        <fullName evidence="1">HTH cro/C1-type domain-containing protein</fullName>
    </recommendedName>
</protein>
<dbReference type="EMBL" id="NFKL01000007">
    <property type="protein sequence ID" value="OUP59044.1"/>
    <property type="molecule type" value="Genomic_DNA"/>
</dbReference>
<dbReference type="GO" id="GO:0003677">
    <property type="term" value="F:DNA binding"/>
    <property type="evidence" value="ECO:0007669"/>
    <property type="project" value="InterPro"/>
</dbReference>
<name>A0A1Y4LQU9_9FIRM</name>
<dbReference type="RefSeq" id="WP_087414731.1">
    <property type="nucleotide sequence ID" value="NZ_NFKL01000007.1"/>
</dbReference>
<gene>
    <name evidence="2" type="ORF">B5F15_06135</name>
</gene>
<proteinExistence type="predicted"/>
<comment type="caution">
    <text evidence="2">The sequence shown here is derived from an EMBL/GenBank/DDBJ whole genome shotgun (WGS) entry which is preliminary data.</text>
</comment>
<dbReference type="CDD" id="cd00093">
    <property type="entry name" value="HTH_XRE"/>
    <property type="match status" value="1"/>
</dbReference>
<accession>A0A1Y4LQU9</accession>
<dbReference type="Proteomes" id="UP000195326">
    <property type="component" value="Unassembled WGS sequence"/>
</dbReference>
<organism evidence="2 3">
    <name type="scientific">Butyricicoccus pullicaecorum</name>
    <dbReference type="NCBI Taxonomy" id="501571"/>
    <lineage>
        <taxon>Bacteria</taxon>
        <taxon>Bacillati</taxon>
        <taxon>Bacillota</taxon>
        <taxon>Clostridia</taxon>
        <taxon>Eubacteriales</taxon>
        <taxon>Butyricicoccaceae</taxon>
        <taxon>Butyricicoccus</taxon>
    </lineage>
</organism>
<evidence type="ECO:0000313" key="2">
    <source>
        <dbReference type="EMBL" id="OUP59044.1"/>
    </source>
</evidence>
<dbReference type="SUPFAM" id="SSF47413">
    <property type="entry name" value="lambda repressor-like DNA-binding domains"/>
    <property type="match status" value="1"/>
</dbReference>
<dbReference type="Pfam" id="PF01381">
    <property type="entry name" value="HTH_3"/>
    <property type="match status" value="1"/>
</dbReference>
<dbReference type="AlphaFoldDB" id="A0A1Y4LQU9"/>